<evidence type="ECO:0000313" key="3">
    <source>
        <dbReference type="EMBL" id="ADM10321.1"/>
    </source>
</evidence>
<organism evidence="3 4">
    <name type="scientific">Parvularcula bermudensis (strain ATCC BAA-594 / HTCC2503 / KCTC 12087)</name>
    <dbReference type="NCBI Taxonomy" id="314260"/>
    <lineage>
        <taxon>Bacteria</taxon>
        <taxon>Pseudomonadati</taxon>
        <taxon>Pseudomonadota</taxon>
        <taxon>Alphaproteobacteria</taxon>
        <taxon>Parvularculales</taxon>
        <taxon>Parvularculaceae</taxon>
        <taxon>Parvularcula</taxon>
    </lineage>
</organism>
<dbReference type="AlphaFoldDB" id="E0TCG5"/>
<dbReference type="OrthoDB" id="9787293at2"/>
<dbReference type="SUPFAM" id="SSF53756">
    <property type="entry name" value="UDP-Glycosyltransferase/glycogen phosphorylase"/>
    <property type="match status" value="1"/>
</dbReference>
<gene>
    <name evidence="3" type="ordered locus">PB2503_11369</name>
</gene>
<dbReference type="PANTHER" id="PTHR46401">
    <property type="entry name" value="GLYCOSYLTRANSFERASE WBBK-RELATED"/>
    <property type="match status" value="1"/>
</dbReference>
<evidence type="ECO:0000256" key="1">
    <source>
        <dbReference type="ARBA" id="ARBA00022679"/>
    </source>
</evidence>
<accession>E0TCG5</accession>
<protein>
    <submittedName>
        <fullName evidence="3">Colanic acid biosynthesis glycosyl transferase, putative</fullName>
    </submittedName>
</protein>
<proteinExistence type="predicted"/>
<dbReference type="HOGENOM" id="CLU_009583_11_0_5"/>
<dbReference type="CDD" id="cd03794">
    <property type="entry name" value="GT4_WbuB-like"/>
    <property type="match status" value="1"/>
</dbReference>
<dbReference type="Pfam" id="PF13579">
    <property type="entry name" value="Glyco_trans_4_4"/>
    <property type="match status" value="1"/>
</dbReference>
<dbReference type="Gene3D" id="3.40.50.2000">
    <property type="entry name" value="Glycogen Phosphorylase B"/>
    <property type="match status" value="2"/>
</dbReference>
<keyword evidence="1 3" id="KW-0808">Transferase</keyword>
<dbReference type="eggNOG" id="COG0438">
    <property type="taxonomic scope" value="Bacteria"/>
</dbReference>
<dbReference type="InterPro" id="IPR028098">
    <property type="entry name" value="Glyco_trans_4-like_N"/>
</dbReference>
<feature type="domain" description="Glycosyltransferase subfamily 4-like N-terminal" evidence="2">
    <location>
        <begin position="43"/>
        <end position="205"/>
    </location>
</feature>
<reference evidence="4" key="1">
    <citation type="submission" date="2010-08" db="EMBL/GenBank/DDBJ databases">
        <title>Genome sequence of Parvularcula bermudensis HTCC2503.</title>
        <authorList>
            <person name="Kang D.-M."/>
            <person name="Oh H.-M."/>
            <person name="Cho J.-C."/>
        </authorList>
    </citation>
    <scope>NUCLEOTIDE SEQUENCE [LARGE SCALE GENOMIC DNA]</scope>
    <source>
        <strain evidence="4">ATCC BAA-594 / HTCC2503 / KCTC 12087</strain>
    </source>
</reference>
<evidence type="ECO:0000259" key="2">
    <source>
        <dbReference type="Pfam" id="PF13579"/>
    </source>
</evidence>
<dbReference type="GO" id="GO:0016757">
    <property type="term" value="F:glycosyltransferase activity"/>
    <property type="evidence" value="ECO:0007669"/>
    <property type="project" value="UniProtKB-ARBA"/>
</dbReference>
<dbReference type="Proteomes" id="UP000001302">
    <property type="component" value="Chromosome"/>
</dbReference>
<dbReference type="KEGG" id="pbr:PB2503_11369"/>
<dbReference type="PANTHER" id="PTHR46401:SF2">
    <property type="entry name" value="GLYCOSYLTRANSFERASE WBBK-RELATED"/>
    <property type="match status" value="1"/>
</dbReference>
<sequence>MRIVAVNRFFWPDHSATSQLLTDLAERLATSSAPLSAPLSAETVTIVTSRMLYDDPQRRLAAQENHRGIRIIRVWSSRFGRDFAPARAIDYLTFYLSATLALMREVTRGDLLLAKTDPPLISVAAAFVAAVKGAKLVNWCQDLFPEVAGMLDHNWANGPLGRGLRMLRNWSLRRATVNVALSDKMAERLQAEGVPSEKIEVVPNWCDEAIRPVSREENSLIAGWDLTERRVIGYSGNLGRAHIAEAVADLVRRTADLERLTWLFIGGGKGLETVKAATADLPEGTVHYRPYQPLDRLSESLSVPDLHLVSLAPGCEGLIMPSKVYGVIAVGRPILFLGSPDGAVAELIDRYGNGAVLDLAAPEEWRQKVETWLLSPPTPLPLGTPDPALGRAGLDSWIALLHDIHMGASRRASKV</sequence>
<keyword evidence="4" id="KW-1185">Reference proteome</keyword>
<dbReference type="EMBL" id="CP002156">
    <property type="protein sequence ID" value="ADM10321.1"/>
    <property type="molecule type" value="Genomic_DNA"/>
</dbReference>
<name>E0TCG5_PARBH</name>
<evidence type="ECO:0000313" key="4">
    <source>
        <dbReference type="Proteomes" id="UP000001302"/>
    </source>
</evidence>
<dbReference type="STRING" id="314260.PB2503_11369"/>
<dbReference type="GO" id="GO:0009103">
    <property type="term" value="P:lipopolysaccharide biosynthetic process"/>
    <property type="evidence" value="ECO:0007669"/>
    <property type="project" value="TreeGrafter"/>
</dbReference>
<dbReference type="CAZy" id="GT4">
    <property type="family name" value="Glycosyltransferase Family 4"/>
</dbReference>
<reference evidence="3 4" key="2">
    <citation type="journal article" date="2011" name="J. Bacteriol.">
        <title>Complete genome sequence of strain HTCC2503T of Parvularcula bermudensis, the type species of the order "Parvularculales" in the class Alphaproteobacteria.</title>
        <authorList>
            <person name="Oh H.M."/>
            <person name="Kang I."/>
            <person name="Vergin K.L."/>
            <person name="Kang D."/>
            <person name="Rhee K.H."/>
            <person name="Giovannoni S.J."/>
            <person name="Cho J.C."/>
        </authorList>
    </citation>
    <scope>NUCLEOTIDE SEQUENCE [LARGE SCALE GENOMIC DNA]</scope>
    <source>
        <strain evidence="4">ATCC BAA-594 / HTCC2503 / KCTC 12087</strain>
    </source>
</reference>